<dbReference type="CDD" id="cd17716">
    <property type="entry name" value="BRCT_microcephalin_rpt1"/>
    <property type="match status" value="1"/>
</dbReference>
<gene>
    <name evidence="3" type="ORF">DGAL_LOCUS49</name>
</gene>
<dbReference type="EMBL" id="CAKKLH010000001">
    <property type="protein sequence ID" value="CAH0098002.1"/>
    <property type="molecule type" value="Genomic_DNA"/>
</dbReference>
<dbReference type="InterPro" id="IPR001357">
    <property type="entry name" value="BRCT_dom"/>
</dbReference>
<dbReference type="PANTHER" id="PTHR14625:SF3">
    <property type="entry name" value="MICROCEPHALIN"/>
    <property type="match status" value="1"/>
</dbReference>
<dbReference type="CDD" id="cd17751">
    <property type="entry name" value="BRCT_microcephalin_rpt3"/>
    <property type="match status" value="1"/>
</dbReference>
<feature type="domain" description="BRCT" evidence="2">
    <location>
        <begin position="442"/>
        <end position="498"/>
    </location>
</feature>
<dbReference type="Gene3D" id="3.40.50.10190">
    <property type="entry name" value="BRCT domain"/>
    <property type="match status" value="3"/>
</dbReference>
<comment type="caution">
    <text evidence="3">The sequence shown here is derived from an EMBL/GenBank/DDBJ whole genome shotgun (WGS) entry which is preliminary data.</text>
</comment>
<evidence type="ECO:0000313" key="4">
    <source>
        <dbReference type="Proteomes" id="UP000789390"/>
    </source>
</evidence>
<dbReference type="SMART" id="SM00292">
    <property type="entry name" value="BRCT"/>
    <property type="match status" value="3"/>
</dbReference>
<dbReference type="SUPFAM" id="SSF52113">
    <property type="entry name" value="BRCT domain"/>
    <property type="match status" value="3"/>
</dbReference>
<protein>
    <recommendedName>
        <fullName evidence="2">BRCT domain-containing protein</fullName>
    </recommendedName>
</protein>
<dbReference type="GO" id="GO:0000278">
    <property type="term" value="P:mitotic cell cycle"/>
    <property type="evidence" value="ECO:0007669"/>
    <property type="project" value="TreeGrafter"/>
</dbReference>
<dbReference type="InterPro" id="IPR036420">
    <property type="entry name" value="BRCT_dom_sf"/>
</dbReference>
<dbReference type="Pfam" id="PF00533">
    <property type="entry name" value="BRCT"/>
    <property type="match status" value="1"/>
</dbReference>
<accession>A0A8J2R9A5</accession>
<dbReference type="PROSITE" id="PS50172">
    <property type="entry name" value="BRCT"/>
    <property type="match status" value="3"/>
</dbReference>
<name>A0A8J2R9A5_9CRUS</name>
<dbReference type="Proteomes" id="UP000789390">
    <property type="component" value="Unassembled WGS sequence"/>
</dbReference>
<dbReference type="PANTHER" id="PTHR14625">
    <property type="entry name" value="MICROCEPHALIN"/>
    <property type="match status" value="1"/>
</dbReference>
<evidence type="ECO:0000259" key="2">
    <source>
        <dbReference type="PROSITE" id="PS50172"/>
    </source>
</evidence>
<keyword evidence="4" id="KW-1185">Reference proteome</keyword>
<organism evidence="3 4">
    <name type="scientific">Daphnia galeata</name>
    <dbReference type="NCBI Taxonomy" id="27404"/>
    <lineage>
        <taxon>Eukaryota</taxon>
        <taxon>Metazoa</taxon>
        <taxon>Ecdysozoa</taxon>
        <taxon>Arthropoda</taxon>
        <taxon>Crustacea</taxon>
        <taxon>Branchiopoda</taxon>
        <taxon>Diplostraca</taxon>
        <taxon>Cladocera</taxon>
        <taxon>Anomopoda</taxon>
        <taxon>Daphniidae</taxon>
        <taxon>Daphnia</taxon>
    </lineage>
</organism>
<sequence>METNISLSHLKEPEFFPEIWKTMMTGVVVFVDVRSGSDNRSKSVANEMERLGATVVQHFSKKVTHVIFKDGSKPIYDKAKILGIPIVSYLWVVACKEKGEMVSTEGHEAINTQDYDSEFFKWRKVKSMQPKGVEEELALAEKRLERRRKKRQSLLITDSKRDEPNLLYTPYTPVFEKKSIIDKLIESSPACQERIHQDLASGKSYEDVFTLNEKEEEDFDTFFDTPLMLKFISKNYYSPLDPTPSSVSKILDKVRQASVSATTPSVSGVSKKGEDNSLGTPTDETVRVIVPGSPLAQVNSDQASSKRKTRSSMSSVAKKRKENTEDVGEKLLRRKLLFQPKKLLLPQDPVVALTPDESPRKLMKNHPCFSQVGANVLRATCGGLSHPNDASPRRDSLDDFKLPTPKKRVVRKLKNPTLVCTSIHTESMKKVEEAIEQMNRFKLIDEVDDSTTHVVCGDSRRTLNVMRGVVRGAKIVTLKWITDSMVKGKFLNEDDYPVERFSAAALLYRKKISLFVEYEAIYVSLKSVIPSRDLCDMIKSVGGNLTSVSKKASIIVGQINPEVNVPCVNGTWILDCIEQGLTLPLTHYLMYSP</sequence>
<feature type="domain" description="BRCT" evidence="2">
    <location>
        <begin position="19"/>
        <end position="109"/>
    </location>
</feature>
<evidence type="ECO:0000256" key="1">
    <source>
        <dbReference type="SAM" id="MobiDB-lite"/>
    </source>
</evidence>
<evidence type="ECO:0000313" key="3">
    <source>
        <dbReference type="EMBL" id="CAH0098002.1"/>
    </source>
</evidence>
<dbReference type="InterPro" id="IPR022047">
    <property type="entry name" value="Microcephalin-like"/>
</dbReference>
<dbReference type="CDD" id="cd17736">
    <property type="entry name" value="BRCT_microcephalin_rpt2"/>
    <property type="match status" value="1"/>
</dbReference>
<dbReference type="AlphaFoldDB" id="A0A8J2R9A5"/>
<reference evidence="3" key="1">
    <citation type="submission" date="2021-11" db="EMBL/GenBank/DDBJ databases">
        <authorList>
            <person name="Schell T."/>
        </authorList>
    </citation>
    <scope>NUCLEOTIDE SEQUENCE</scope>
    <source>
        <strain evidence="3">M5</strain>
    </source>
</reference>
<feature type="region of interest" description="Disordered" evidence="1">
    <location>
        <begin position="261"/>
        <end position="327"/>
    </location>
</feature>
<feature type="domain" description="BRCT" evidence="2">
    <location>
        <begin position="510"/>
        <end position="590"/>
    </location>
</feature>
<proteinExistence type="predicted"/>
<dbReference type="OrthoDB" id="2384350at2759"/>
<dbReference type="Pfam" id="PF12738">
    <property type="entry name" value="PTCB-BRCT"/>
    <property type="match status" value="1"/>
</dbReference>